<protein>
    <recommendedName>
        <fullName evidence="3">CopG family transcriptional regulator</fullName>
    </recommendedName>
</protein>
<accession>A0ABT2EQN8</accession>
<keyword evidence="2" id="KW-1185">Reference proteome</keyword>
<organism evidence="1 2">
    <name type="scientific">Candidatus Fervidibacter sacchari</name>
    <dbReference type="NCBI Taxonomy" id="1448929"/>
    <lineage>
        <taxon>Bacteria</taxon>
        <taxon>Candidatus Fervidibacterota</taxon>
        <taxon>Candidatus Fervidibacter</taxon>
    </lineage>
</organism>
<comment type="caution">
    <text evidence="1">The sequence shown here is derived from an EMBL/GenBank/DDBJ whole genome shotgun (WGS) entry which is preliminary data.</text>
</comment>
<gene>
    <name evidence="1" type="ORF">M2350_002708</name>
</gene>
<evidence type="ECO:0008006" key="3">
    <source>
        <dbReference type="Google" id="ProtNLM"/>
    </source>
</evidence>
<reference evidence="1 2" key="1">
    <citation type="submission" date="2022-08" db="EMBL/GenBank/DDBJ databases">
        <title>Bacterial and archaeal communities from various locations to study Microbial Dark Matter (Phase II).</title>
        <authorList>
            <person name="Stepanauskas R."/>
        </authorList>
    </citation>
    <scope>NUCLEOTIDE SEQUENCE [LARGE SCALE GENOMIC DNA]</scope>
    <source>
        <strain evidence="1 2">PD1</strain>
    </source>
</reference>
<evidence type="ECO:0000313" key="1">
    <source>
        <dbReference type="EMBL" id="MCS3920279.1"/>
    </source>
</evidence>
<evidence type="ECO:0000313" key="2">
    <source>
        <dbReference type="Proteomes" id="UP001204798"/>
    </source>
</evidence>
<dbReference type="RefSeq" id="WP_020249865.1">
    <property type="nucleotide sequence ID" value="NZ_CP130454.1"/>
</dbReference>
<proteinExistence type="predicted"/>
<sequence>MANRKGAPKTITITLQLTPKQVESLLAQLLEAEADWMDDPTFIHWLAKRDEQVSAELQKGDYATLEELQEKWMRRRKHQKRKATA</sequence>
<dbReference type="Proteomes" id="UP001204798">
    <property type="component" value="Unassembled WGS sequence"/>
</dbReference>
<name>A0ABT2EQN8_9BACT</name>
<dbReference type="EMBL" id="JANUCP010000005">
    <property type="protein sequence ID" value="MCS3920279.1"/>
    <property type="molecule type" value="Genomic_DNA"/>
</dbReference>